<keyword evidence="7" id="KW-0811">Translocation</keyword>
<keyword evidence="4 12" id="KW-0813">Transport</keyword>
<gene>
    <name evidence="15" type="ORF">PFISCL1PPCAC_14871</name>
</gene>
<dbReference type="GO" id="GO:0044613">
    <property type="term" value="C:nuclear pore central transport channel"/>
    <property type="evidence" value="ECO:0007669"/>
    <property type="project" value="TreeGrafter"/>
</dbReference>
<feature type="compositionally biased region" description="Low complexity" evidence="13">
    <location>
        <begin position="133"/>
        <end position="148"/>
    </location>
</feature>
<evidence type="ECO:0000256" key="9">
    <source>
        <dbReference type="ARBA" id="ARBA00023242"/>
    </source>
</evidence>
<feature type="region of interest" description="Disordered" evidence="13">
    <location>
        <begin position="240"/>
        <end position="268"/>
    </location>
</feature>
<name>A0AAV5W0W4_9BILA</name>
<comment type="similarity">
    <text evidence="2">Belongs to the Nup35 family.</text>
</comment>
<dbReference type="Gene3D" id="3.30.70.330">
    <property type="match status" value="1"/>
</dbReference>
<feature type="domain" description="RRM Nup35-type" evidence="14">
    <location>
        <begin position="150"/>
        <end position="230"/>
    </location>
</feature>
<evidence type="ECO:0000256" key="5">
    <source>
        <dbReference type="ARBA" id="ARBA00022816"/>
    </source>
</evidence>
<evidence type="ECO:0000256" key="1">
    <source>
        <dbReference type="ARBA" id="ARBA00004567"/>
    </source>
</evidence>
<evidence type="ECO:0000259" key="14">
    <source>
        <dbReference type="PROSITE" id="PS51472"/>
    </source>
</evidence>
<dbReference type="InterPro" id="IPR007846">
    <property type="entry name" value="RRM_NUP35_dom"/>
</dbReference>
<feature type="compositionally biased region" description="Low complexity" evidence="13">
    <location>
        <begin position="282"/>
        <end position="296"/>
    </location>
</feature>
<evidence type="ECO:0000313" key="16">
    <source>
        <dbReference type="Proteomes" id="UP001432322"/>
    </source>
</evidence>
<evidence type="ECO:0000256" key="3">
    <source>
        <dbReference type="ARBA" id="ARBA00016439"/>
    </source>
</evidence>
<keyword evidence="6" id="KW-0653">Protein transport</keyword>
<dbReference type="GO" id="GO:0003676">
    <property type="term" value="F:nucleic acid binding"/>
    <property type="evidence" value="ECO:0007669"/>
    <property type="project" value="InterPro"/>
</dbReference>
<dbReference type="Pfam" id="PF05172">
    <property type="entry name" value="RRM_Nup35"/>
    <property type="match status" value="1"/>
</dbReference>
<evidence type="ECO:0000313" key="15">
    <source>
        <dbReference type="EMBL" id="GMT23574.1"/>
    </source>
</evidence>
<feature type="compositionally biased region" description="Basic and acidic residues" evidence="13">
    <location>
        <begin position="241"/>
        <end position="252"/>
    </location>
</feature>
<dbReference type="GO" id="GO:0051028">
    <property type="term" value="P:mRNA transport"/>
    <property type="evidence" value="ECO:0007669"/>
    <property type="project" value="UniProtKB-UniRule"/>
</dbReference>
<keyword evidence="16" id="KW-1185">Reference proteome</keyword>
<dbReference type="Proteomes" id="UP001432322">
    <property type="component" value="Unassembled WGS sequence"/>
</dbReference>
<reference evidence="15" key="1">
    <citation type="submission" date="2023-10" db="EMBL/GenBank/DDBJ databases">
        <title>Genome assembly of Pristionchus species.</title>
        <authorList>
            <person name="Yoshida K."/>
            <person name="Sommer R.J."/>
        </authorList>
    </citation>
    <scope>NUCLEOTIDE SEQUENCE</scope>
    <source>
        <strain evidence="15">RS5133</strain>
    </source>
</reference>
<evidence type="ECO:0000256" key="10">
    <source>
        <dbReference type="ARBA" id="ARBA00029997"/>
    </source>
</evidence>
<comment type="subcellular location">
    <subcellularLocation>
        <location evidence="1">Nucleus</location>
        <location evidence="1">Nuclear pore complex</location>
    </subcellularLocation>
</comment>
<dbReference type="GO" id="GO:0044615">
    <property type="term" value="C:nuclear pore nuclear basket"/>
    <property type="evidence" value="ECO:0007669"/>
    <property type="project" value="TreeGrafter"/>
</dbReference>
<evidence type="ECO:0000256" key="4">
    <source>
        <dbReference type="ARBA" id="ARBA00022448"/>
    </source>
</evidence>
<dbReference type="GO" id="GO:0006999">
    <property type="term" value="P:nuclear pore organization"/>
    <property type="evidence" value="ECO:0007669"/>
    <property type="project" value="TreeGrafter"/>
</dbReference>
<dbReference type="GO" id="GO:0005543">
    <property type="term" value="F:phospholipid binding"/>
    <property type="evidence" value="ECO:0007669"/>
    <property type="project" value="TreeGrafter"/>
</dbReference>
<dbReference type="PANTHER" id="PTHR21527:SF6">
    <property type="entry name" value="NUCLEOPORIN NUP35"/>
    <property type="match status" value="1"/>
</dbReference>
<feature type="region of interest" description="Disordered" evidence="13">
    <location>
        <begin position="70"/>
        <end position="148"/>
    </location>
</feature>
<dbReference type="AlphaFoldDB" id="A0AAV5W0W4"/>
<proteinExistence type="inferred from homology"/>
<feature type="non-terminal residue" evidence="15">
    <location>
        <position position="1"/>
    </location>
</feature>
<dbReference type="EMBL" id="BTSY01000004">
    <property type="protein sequence ID" value="GMT23574.1"/>
    <property type="molecule type" value="Genomic_DNA"/>
</dbReference>
<keyword evidence="8 12" id="KW-0906">Nuclear pore complex</keyword>
<dbReference type="FunFam" id="3.30.70.330:FF:000095">
    <property type="entry name" value="Putative Nucleoporin NUP53"/>
    <property type="match status" value="1"/>
</dbReference>
<feature type="region of interest" description="Disordered" evidence="13">
    <location>
        <begin position="282"/>
        <end position="321"/>
    </location>
</feature>
<protein>
    <recommendedName>
        <fullName evidence="3">Nucleoporin NUP35</fullName>
    </recommendedName>
    <alternativeName>
        <fullName evidence="11">35 kDa nucleoporin</fullName>
    </alternativeName>
    <alternativeName>
        <fullName evidence="10">Nucleoporin NUP53</fullName>
    </alternativeName>
</protein>
<evidence type="ECO:0000256" key="12">
    <source>
        <dbReference type="PROSITE-ProRule" id="PRU00804"/>
    </source>
</evidence>
<evidence type="ECO:0000256" key="13">
    <source>
        <dbReference type="SAM" id="MobiDB-lite"/>
    </source>
</evidence>
<evidence type="ECO:0000256" key="7">
    <source>
        <dbReference type="ARBA" id="ARBA00023010"/>
    </source>
</evidence>
<evidence type="ECO:0000256" key="11">
    <source>
        <dbReference type="ARBA" id="ARBA00030250"/>
    </source>
</evidence>
<dbReference type="PANTHER" id="PTHR21527">
    <property type="entry name" value="NUCLEOPORIN NUP35"/>
    <property type="match status" value="1"/>
</dbReference>
<organism evidence="15 16">
    <name type="scientific">Pristionchus fissidentatus</name>
    <dbReference type="NCBI Taxonomy" id="1538716"/>
    <lineage>
        <taxon>Eukaryota</taxon>
        <taxon>Metazoa</taxon>
        <taxon>Ecdysozoa</taxon>
        <taxon>Nematoda</taxon>
        <taxon>Chromadorea</taxon>
        <taxon>Rhabditida</taxon>
        <taxon>Rhabditina</taxon>
        <taxon>Diplogasteromorpha</taxon>
        <taxon>Diplogasteroidea</taxon>
        <taxon>Neodiplogasteridae</taxon>
        <taxon>Pristionchus</taxon>
    </lineage>
</organism>
<dbReference type="CDD" id="cd12441">
    <property type="entry name" value="RRM_Nup53_like"/>
    <property type="match status" value="1"/>
</dbReference>
<keyword evidence="9 12" id="KW-0539">Nucleus</keyword>
<keyword evidence="5 12" id="KW-0509">mRNA transport</keyword>
<feature type="compositionally biased region" description="Basic and acidic residues" evidence="13">
    <location>
        <begin position="303"/>
        <end position="315"/>
    </location>
</feature>
<comment type="caution">
    <text evidence="15">The sequence shown here is derived from an EMBL/GenBank/DDBJ whole genome shotgun (WGS) entry which is preliminary data.</text>
</comment>
<dbReference type="SUPFAM" id="SSF54928">
    <property type="entry name" value="RNA-binding domain, RBD"/>
    <property type="match status" value="1"/>
</dbReference>
<evidence type="ECO:0000256" key="8">
    <source>
        <dbReference type="ARBA" id="ARBA00023132"/>
    </source>
</evidence>
<dbReference type="GO" id="GO:0017056">
    <property type="term" value="F:structural constituent of nuclear pore"/>
    <property type="evidence" value="ECO:0007669"/>
    <property type="project" value="TreeGrafter"/>
</dbReference>
<dbReference type="GO" id="GO:0006607">
    <property type="term" value="P:NLS-bearing protein import into nucleus"/>
    <property type="evidence" value="ECO:0007669"/>
    <property type="project" value="TreeGrafter"/>
</dbReference>
<dbReference type="InterPro" id="IPR035979">
    <property type="entry name" value="RBD_domain_sf"/>
</dbReference>
<accession>A0AAV5W0W4</accession>
<dbReference type="InterPro" id="IPR012677">
    <property type="entry name" value="Nucleotide-bd_a/b_plait_sf"/>
</dbReference>
<dbReference type="PROSITE" id="PS51472">
    <property type="entry name" value="RRM_NUP35"/>
    <property type="match status" value="1"/>
</dbReference>
<evidence type="ECO:0000256" key="2">
    <source>
        <dbReference type="ARBA" id="ARBA00009454"/>
    </source>
</evidence>
<evidence type="ECO:0000256" key="6">
    <source>
        <dbReference type="ARBA" id="ARBA00022927"/>
    </source>
</evidence>
<sequence length="328" mass="34884">FQAVMFNNSLMNSSTCSPSQVSQENAASVPPSFLFANQNKRRSIALSNANPYLNSPLSYSGGPSTDIFASPIPTHVKESGGAASSGKSVHWSPNVVDESTHRPLSRLGSGSVSKGPPLRSLREDVDSPAAKQPRTPSSAPAAPVPTDAPAGADHWVTVFGFPPNFTDKVIKLMSRHGEIVSQQVPSRGNWINIRYSCAVHAEQALGRNASLIDGVVRIGVVPCTDTESMESANRSVLNLSHFEDAKEEDSRRTLPPPIAPSEDTSFNASMLNTSVREASVSRAGSFRSSSRAGMRSLAASTPRHNDSFKGSEPTKEGGLMGRLWSLVG</sequence>